<organism evidence="3 4">
    <name type="scientific">Jiella pacifica</name>
    <dbReference type="NCBI Taxonomy" id="2696469"/>
    <lineage>
        <taxon>Bacteria</taxon>
        <taxon>Pseudomonadati</taxon>
        <taxon>Pseudomonadota</taxon>
        <taxon>Alphaproteobacteria</taxon>
        <taxon>Hyphomicrobiales</taxon>
        <taxon>Aurantimonadaceae</taxon>
        <taxon>Jiella</taxon>
    </lineage>
</organism>
<feature type="domain" description="Heparan-alpha-glucosaminide N-acetyltransferase catalytic" evidence="2">
    <location>
        <begin position="17"/>
        <end position="239"/>
    </location>
</feature>
<sequence>MNPAATAAQTRPTSTARYVFVDVWRGLAIIGVVAYHFGWDLNFFGFIPSSAMFSGPVTAFARILAGSFMFLVGVSLVLAHDRNIHWRKFLKRLAKLVVAAVAISLITYFLFPEGFIYFGILHSIAVASVLGLAFLPLPITIVFGASFTMLAAPFFFETSAFDTRLLAWIGFAAEPPMANDFVPVFPWFGVTLAGIGCTRFLISRRPMRDALPKATGSSLVRGLAWVGQQTLPIYLLHQPLLFAGFVVFTRLAAN</sequence>
<feature type="transmembrane region" description="Helical" evidence="1">
    <location>
        <begin position="18"/>
        <end position="39"/>
    </location>
</feature>
<evidence type="ECO:0000256" key="1">
    <source>
        <dbReference type="SAM" id="Phobius"/>
    </source>
</evidence>
<evidence type="ECO:0000259" key="2">
    <source>
        <dbReference type="Pfam" id="PF07786"/>
    </source>
</evidence>
<dbReference type="InterPro" id="IPR012429">
    <property type="entry name" value="HGSNAT_cat"/>
</dbReference>
<feature type="transmembrane region" description="Helical" evidence="1">
    <location>
        <begin position="116"/>
        <end position="135"/>
    </location>
</feature>
<feature type="transmembrane region" description="Helical" evidence="1">
    <location>
        <begin position="142"/>
        <end position="161"/>
    </location>
</feature>
<comment type="caution">
    <text evidence="3">The sequence shown here is derived from an EMBL/GenBank/DDBJ whole genome shotgun (WGS) entry which is preliminary data.</text>
</comment>
<keyword evidence="1" id="KW-0472">Membrane</keyword>
<dbReference type="AlphaFoldDB" id="A0A6N9T991"/>
<dbReference type="EMBL" id="JAAAMG010000041">
    <property type="protein sequence ID" value="NDW07850.1"/>
    <property type="molecule type" value="Genomic_DNA"/>
</dbReference>
<dbReference type="Proteomes" id="UP000469011">
    <property type="component" value="Unassembled WGS sequence"/>
</dbReference>
<keyword evidence="1" id="KW-0812">Transmembrane</keyword>
<feature type="transmembrane region" description="Helical" evidence="1">
    <location>
        <begin position="181"/>
        <end position="202"/>
    </location>
</feature>
<proteinExistence type="predicted"/>
<evidence type="ECO:0000313" key="4">
    <source>
        <dbReference type="Proteomes" id="UP000469011"/>
    </source>
</evidence>
<gene>
    <name evidence="3" type="ORF">GTK09_25940</name>
</gene>
<keyword evidence="4" id="KW-1185">Reference proteome</keyword>
<dbReference type="Pfam" id="PF07786">
    <property type="entry name" value="HGSNAT_cat"/>
    <property type="match status" value="1"/>
</dbReference>
<keyword evidence="1" id="KW-1133">Transmembrane helix</keyword>
<protein>
    <submittedName>
        <fullName evidence="3">DUF1624 domain-containing protein</fullName>
    </submittedName>
</protein>
<reference evidence="3 4" key="1">
    <citation type="submission" date="2020-01" db="EMBL/GenBank/DDBJ databases">
        <title>Jiella pacifica sp. nov.</title>
        <authorList>
            <person name="Xue Z."/>
            <person name="Zhu S."/>
            <person name="Chen J."/>
            <person name="Yang J."/>
        </authorList>
    </citation>
    <scope>NUCLEOTIDE SEQUENCE [LARGE SCALE GENOMIC DNA]</scope>
    <source>
        <strain evidence="3 4">40Bstr34</strain>
    </source>
</reference>
<feature type="transmembrane region" description="Helical" evidence="1">
    <location>
        <begin position="92"/>
        <end position="110"/>
    </location>
</feature>
<accession>A0A6N9T991</accession>
<feature type="transmembrane region" description="Helical" evidence="1">
    <location>
        <begin position="59"/>
        <end position="80"/>
    </location>
</feature>
<name>A0A6N9T991_9HYPH</name>
<evidence type="ECO:0000313" key="3">
    <source>
        <dbReference type="EMBL" id="NDW07850.1"/>
    </source>
</evidence>